<keyword evidence="1" id="KW-0472">Membrane</keyword>
<keyword evidence="1" id="KW-0812">Transmembrane</keyword>
<feature type="transmembrane region" description="Helical" evidence="1">
    <location>
        <begin position="30"/>
        <end position="46"/>
    </location>
</feature>
<keyword evidence="3" id="KW-1185">Reference proteome</keyword>
<reference evidence="2 3" key="1">
    <citation type="submission" date="2015-11" db="EMBL/GenBank/DDBJ databases">
        <title>Sequence of Pedobacter ginsenosidimutans.</title>
        <authorList>
            <person name="Carson E."/>
            <person name="Keyser V."/>
            <person name="Newman J."/>
            <person name="Miller J."/>
        </authorList>
    </citation>
    <scope>NUCLEOTIDE SEQUENCE [LARGE SCALE GENOMIC DNA]</scope>
    <source>
        <strain evidence="2 3">KACC 14530</strain>
    </source>
</reference>
<comment type="caution">
    <text evidence="2">The sequence shown here is derived from an EMBL/GenBank/DDBJ whole genome shotgun (WGS) entry which is preliminary data.</text>
</comment>
<dbReference type="RefSeq" id="WP_057932675.1">
    <property type="nucleotide sequence ID" value="NZ_LMZQ01000007.1"/>
</dbReference>
<gene>
    <name evidence="2" type="ORF">ASU31_12735</name>
</gene>
<dbReference type="OrthoDB" id="1402575at2"/>
<sequence length="464" mass="53190">MNNFQKIGPTGKILLSLLLVYAITSKNPSETIIAILIPFLLIPLLWKKNESPFLFMGLMLQWLSINIKVFYANFERLKFEDTFENYRDIEKAFYFSNIGLLSIALGIFLIIRKFRISDIEYSKLALTYDSRKIVPIYLIVAIIYPIISEGSFRFGGLQQPISKLADFKWMVFFIFMLSCLYTKQFKLFAIIAIAEVVMSLTGFFSSFKDYFLVIFGGILIIYGRSLKFKQILPLTALTAILIYMIIIWQYVKPEYRQYLNGGAMTQNNIRTTGESLSKLGEIVSKVDQQSVNSGFKQTVDRLSYIDFFSATIDYVPRVIPHTHGRLWSDAVGRVLQPRILFPNKKAIDDSETTRQYSGMMVAGTEQGTSISLGYMTENYIDFGMPGMFFSLFGYGLLIGLVYKYVMTSSPDKLIGTAMVIPLFILIYLFESALNKLIGGLLMYLLIYELIRRFALKTFLKQIKI</sequence>
<feature type="transmembrane region" description="Helical" evidence="1">
    <location>
        <begin position="413"/>
        <end position="430"/>
    </location>
</feature>
<feature type="transmembrane region" description="Helical" evidence="1">
    <location>
        <begin position="92"/>
        <end position="111"/>
    </location>
</feature>
<proteinExistence type="predicted"/>
<evidence type="ECO:0000313" key="3">
    <source>
        <dbReference type="Proteomes" id="UP000051950"/>
    </source>
</evidence>
<feature type="transmembrane region" description="Helical" evidence="1">
    <location>
        <begin position="167"/>
        <end position="182"/>
    </location>
</feature>
<name>A0A0T5VQL6_9SPHI</name>
<dbReference type="STRING" id="687842.ASU31_12735"/>
<feature type="transmembrane region" description="Helical" evidence="1">
    <location>
        <begin position="7"/>
        <end position="24"/>
    </location>
</feature>
<feature type="transmembrane region" description="Helical" evidence="1">
    <location>
        <begin position="132"/>
        <end position="147"/>
    </location>
</feature>
<evidence type="ECO:0000256" key="1">
    <source>
        <dbReference type="SAM" id="Phobius"/>
    </source>
</evidence>
<evidence type="ECO:0000313" key="2">
    <source>
        <dbReference type="EMBL" id="KRT15844.1"/>
    </source>
</evidence>
<feature type="transmembrane region" description="Helical" evidence="1">
    <location>
        <begin position="382"/>
        <end position="401"/>
    </location>
</feature>
<accession>A0A0T5VQL6</accession>
<dbReference type="Proteomes" id="UP000051950">
    <property type="component" value="Unassembled WGS sequence"/>
</dbReference>
<evidence type="ECO:0008006" key="4">
    <source>
        <dbReference type="Google" id="ProtNLM"/>
    </source>
</evidence>
<dbReference type="EMBL" id="LMZQ01000007">
    <property type="protein sequence ID" value="KRT15844.1"/>
    <property type="molecule type" value="Genomic_DNA"/>
</dbReference>
<feature type="transmembrane region" description="Helical" evidence="1">
    <location>
        <begin position="210"/>
        <end position="226"/>
    </location>
</feature>
<protein>
    <recommendedName>
        <fullName evidence="4">Oligosaccharide repeat unit polymerase</fullName>
    </recommendedName>
</protein>
<feature type="transmembrane region" description="Helical" evidence="1">
    <location>
        <begin position="53"/>
        <end position="72"/>
    </location>
</feature>
<organism evidence="2 3">
    <name type="scientific">Pedobacter ginsenosidimutans</name>
    <dbReference type="NCBI Taxonomy" id="687842"/>
    <lineage>
        <taxon>Bacteria</taxon>
        <taxon>Pseudomonadati</taxon>
        <taxon>Bacteroidota</taxon>
        <taxon>Sphingobacteriia</taxon>
        <taxon>Sphingobacteriales</taxon>
        <taxon>Sphingobacteriaceae</taxon>
        <taxon>Pedobacter</taxon>
    </lineage>
</organism>
<dbReference type="AlphaFoldDB" id="A0A0T5VQL6"/>
<feature type="transmembrane region" description="Helical" evidence="1">
    <location>
        <begin position="231"/>
        <end position="251"/>
    </location>
</feature>
<keyword evidence="1" id="KW-1133">Transmembrane helix</keyword>